<keyword evidence="9" id="KW-0675">Receptor</keyword>
<evidence type="ECO:0000256" key="8">
    <source>
        <dbReference type="ARBA" id="ARBA00023265"/>
    </source>
</evidence>
<evidence type="ECO:0000256" key="2">
    <source>
        <dbReference type="ARBA" id="ARBA00006574"/>
    </source>
</evidence>
<dbReference type="AlphaFoldDB" id="A0A1D6I8Y8"/>
<dbReference type="ExpressionAtlas" id="A0A1D6I8Y8">
    <property type="expression patterns" value="baseline and differential"/>
</dbReference>
<dbReference type="SUPFAM" id="SSF51621">
    <property type="entry name" value="Phosphoenolpyruvate/pyruvate domain"/>
    <property type="match status" value="1"/>
</dbReference>
<proteinExistence type="inferred from homology"/>
<protein>
    <submittedName>
        <fullName evidence="9">Inactive LRR receptor-like serine/threonine-protein kinase BIR2</fullName>
    </submittedName>
</protein>
<reference evidence="9" key="1">
    <citation type="submission" date="2015-12" db="EMBL/GenBank/DDBJ databases">
        <title>Update maize B73 reference genome by single molecule sequencing technologies.</title>
        <authorList>
            <consortium name="Maize Genome Sequencing Project"/>
            <person name="Ware D."/>
        </authorList>
    </citation>
    <scope>NUCLEOTIDE SEQUENCE [LARGE SCALE GENOMIC DNA]</scope>
    <source>
        <tissue evidence="9">Seedling</tissue>
    </source>
</reference>
<dbReference type="GO" id="GO:0008964">
    <property type="term" value="F:phosphoenolpyruvate carboxylase activity"/>
    <property type="evidence" value="ECO:0007669"/>
    <property type="project" value="InterPro"/>
</dbReference>
<keyword evidence="7" id="KW-0472">Membrane</keyword>
<dbReference type="GO" id="GO:0016020">
    <property type="term" value="C:membrane"/>
    <property type="evidence" value="ECO:0007669"/>
    <property type="project" value="UniProtKB-SubCell"/>
</dbReference>
<keyword evidence="4" id="KW-0812">Transmembrane</keyword>
<dbReference type="InterPro" id="IPR015813">
    <property type="entry name" value="Pyrv/PenolPyrv_kinase-like_dom"/>
</dbReference>
<evidence type="ECO:0000256" key="5">
    <source>
        <dbReference type="ARBA" id="ARBA00022821"/>
    </source>
</evidence>
<organism evidence="9">
    <name type="scientific">Zea mays</name>
    <name type="common">Maize</name>
    <dbReference type="NCBI Taxonomy" id="4577"/>
    <lineage>
        <taxon>Eukaryota</taxon>
        <taxon>Viridiplantae</taxon>
        <taxon>Streptophyta</taxon>
        <taxon>Embryophyta</taxon>
        <taxon>Tracheophyta</taxon>
        <taxon>Spermatophyta</taxon>
        <taxon>Magnoliopsida</taxon>
        <taxon>Liliopsida</taxon>
        <taxon>Poales</taxon>
        <taxon>Poaceae</taxon>
        <taxon>PACMAD clade</taxon>
        <taxon>Panicoideae</taxon>
        <taxon>Andropogonodae</taxon>
        <taxon>Andropogoneae</taxon>
        <taxon>Tripsacinae</taxon>
        <taxon>Zea</taxon>
    </lineage>
</organism>
<keyword evidence="9" id="KW-0418">Kinase</keyword>
<dbReference type="InterPro" id="IPR004326">
    <property type="entry name" value="Mlo"/>
</dbReference>
<name>A0A1D6I8Y8_MAIZE</name>
<keyword evidence="5" id="KW-0611">Plant defense</keyword>
<dbReference type="GO" id="GO:0006099">
    <property type="term" value="P:tricarboxylic acid cycle"/>
    <property type="evidence" value="ECO:0007669"/>
    <property type="project" value="InterPro"/>
</dbReference>
<sequence>MVRSMEDYCNGTIGISWPLWAYAIVCVLINVHGTTRSKSLFFPCLQAARRAAPIVSLPRLASRRAMASTKAPGPGEKHHSIDTQLHQLVPGKVSEDDKLIEYDALLIDRFLNILQDLHGPSLREFVQECYEVSADYEGKGDTMKLGELSAKLMGLALVDAILVASSILHMLNLANLIEEVQITHRRRNSKLKKGGFADEGSATTESDIEETLKRLVSEVGKSLEEVFEALKNQIDPHLCLCLFYIF</sequence>
<gene>
    <name evidence="9" type="ORF">ZEAMMB73_Zm00001d021202</name>
</gene>
<evidence type="ECO:0000256" key="3">
    <source>
        <dbReference type="ARBA" id="ARBA00022531"/>
    </source>
</evidence>
<keyword evidence="3" id="KW-0602">Photosynthesis</keyword>
<evidence type="ECO:0000256" key="4">
    <source>
        <dbReference type="ARBA" id="ARBA00022692"/>
    </source>
</evidence>
<dbReference type="GO" id="GO:0006952">
    <property type="term" value="P:defense response"/>
    <property type="evidence" value="ECO:0007669"/>
    <property type="project" value="UniProtKB-KW"/>
</dbReference>
<dbReference type="EMBL" id="CM007650">
    <property type="protein sequence ID" value="ONM56525.1"/>
    <property type="molecule type" value="Genomic_DNA"/>
</dbReference>
<dbReference type="PANTHER" id="PTHR30523:SF5">
    <property type="entry name" value="PHOSPHOENOLPYRUVATE CARBOXYLASE 1"/>
    <property type="match status" value="1"/>
</dbReference>
<dbReference type="Pfam" id="PF03094">
    <property type="entry name" value="Mlo"/>
    <property type="match status" value="1"/>
</dbReference>
<keyword evidence="9" id="KW-0808">Transferase</keyword>
<dbReference type="GO" id="GO:0015977">
    <property type="term" value="P:carbon fixation"/>
    <property type="evidence" value="ECO:0007669"/>
    <property type="project" value="InterPro"/>
</dbReference>
<dbReference type="PANTHER" id="PTHR30523">
    <property type="entry name" value="PHOSPHOENOLPYRUVATE CARBOXYLASE"/>
    <property type="match status" value="1"/>
</dbReference>
<evidence type="ECO:0000256" key="1">
    <source>
        <dbReference type="ARBA" id="ARBA00004141"/>
    </source>
</evidence>
<dbReference type="InterPro" id="IPR021135">
    <property type="entry name" value="PEP_COase"/>
</dbReference>
<keyword evidence="6" id="KW-1133">Transmembrane helix</keyword>
<dbReference type="Pfam" id="PF00311">
    <property type="entry name" value="PEPcase"/>
    <property type="match status" value="1"/>
</dbReference>
<evidence type="ECO:0000256" key="7">
    <source>
        <dbReference type="ARBA" id="ARBA00023136"/>
    </source>
</evidence>
<comment type="similarity">
    <text evidence="2">Belongs to the MLO family.</text>
</comment>
<evidence type="ECO:0000256" key="6">
    <source>
        <dbReference type="ARBA" id="ARBA00022989"/>
    </source>
</evidence>
<accession>A0A1D6I8Y8</accession>
<comment type="subcellular location">
    <subcellularLocation>
        <location evidence="1">Membrane</location>
        <topology evidence="1">Multi-pass membrane protein</topology>
    </subcellularLocation>
</comment>
<dbReference type="GO" id="GO:0015979">
    <property type="term" value="P:photosynthesis"/>
    <property type="evidence" value="ECO:0007669"/>
    <property type="project" value="UniProtKB-KW"/>
</dbReference>
<dbReference type="GO" id="GO:0016301">
    <property type="term" value="F:kinase activity"/>
    <property type="evidence" value="ECO:0007669"/>
    <property type="project" value="UniProtKB-KW"/>
</dbReference>
<evidence type="ECO:0000313" key="9">
    <source>
        <dbReference type="EMBL" id="ONM56525.1"/>
    </source>
</evidence>
<keyword evidence="8" id="KW-0568">Pathogenesis-related protein</keyword>